<sequence>MASAPERAASSPARDDLMWLVYQTVPLPNARLNQPYKARDVVRGGRAPYRFSVDGALPPGMFLEEDGVLAGTPTATGTFRFLLTVRDASRPPHLDQALYLLRVVDPKPAAAKPLAPAASRPATAATAATRPARSRPDNTLRSMTEDQTNLTVPRDPPLPMTYVLTAAKLEAIFKNAEASMGESLMTAANAAAAVENEEPAPRPLAVKPPVLGPTLDQLREMLTPLQDVEHPTRAVFQDSLRARQCEYFLRHVNALALEQHKDAIRRCPRREDLAETDRPHAGPPAARPAATLAPGSLPVMSFLEMLMPPHLLEEITDAAGTEHPLSQARPLRLTPDGCGCSLQDIENDVFGFLPYWMGGESDAPIPVRFDKFTRLQYMGALLRNNGEYLRPAGWDSPGGGFARRVDQHGVGLDLVLYRRDFRALMRLTDEERKTVLDTTAAQVGEMLDLRHGDLQGGLETLLPPGWREEAHVYGGLTVFFEPTDDEAADPKFEQFFLAYLHRLTETMQARAARAFHLNLVIPQHLLGDTATAFRFRNLLAIMKAAERQRGTGDDGDHKERGAAAATYKSSPDYVGTSDITVRFLAPLGTGSDVGKMRLRSRTDFNDELTGQDRMAVLGSVVPVLLYPGGKPEALAPQEQESLDRDLVYIGWSFGGVALWPLPVAGLGSGESVLTALDHRFWSFLDQDTGFCRIVCPMRMPLRLMLEALMVLVGTALLVYGWNCRVRRMGPVILMGLWAGAIATLAVAFAIFSCDPSLHELRKGNALLVAIILILVVGGLVVTFKPRVEPP</sequence>
<protein>
    <submittedName>
        <fullName evidence="3">Uncharacterized protein</fullName>
    </submittedName>
</protein>
<feature type="region of interest" description="Disordered" evidence="1">
    <location>
        <begin position="112"/>
        <end position="142"/>
    </location>
</feature>
<dbReference type="InterPro" id="IPR013783">
    <property type="entry name" value="Ig-like_fold"/>
</dbReference>
<dbReference type="Proteomes" id="UP000231501">
    <property type="component" value="Unassembled WGS sequence"/>
</dbReference>
<feature type="transmembrane region" description="Helical" evidence="2">
    <location>
        <begin position="701"/>
        <end position="719"/>
    </location>
</feature>
<feature type="transmembrane region" description="Helical" evidence="2">
    <location>
        <begin position="763"/>
        <end position="783"/>
    </location>
</feature>
<comment type="caution">
    <text evidence="3">The sequence shown here is derived from an EMBL/GenBank/DDBJ whole genome shotgun (WGS) entry which is preliminary data.</text>
</comment>
<organism evidence="3 4">
    <name type="scientific">Roseateles chitinivorans</name>
    <dbReference type="NCBI Taxonomy" id="2917965"/>
    <lineage>
        <taxon>Bacteria</taxon>
        <taxon>Pseudomonadati</taxon>
        <taxon>Pseudomonadota</taxon>
        <taxon>Betaproteobacteria</taxon>
        <taxon>Burkholderiales</taxon>
        <taxon>Sphaerotilaceae</taxon>
        <taxon>Roseateles</taxon>
    </lineage>
</organism>
<keyword evidence="2" id="KW-1133">Transmembrane helix</keyword>
<keyword evidence="4" id="KW-1185">Reference proteome</keyword>
<evidence type="ECO:0000313" key="3">
    <source>
        <dbReference type="EMBL" id="PIM50547.1"/>
    </source>
</evidence>
<evidence type="ECO:0000256" key="1">
    <source>
        <dbReference type="SAM" id="MobiDB-lite"/>
    </source>
</evidence>
<dbReference type="AlphaFoldDB" id="A0A2G9C2B3"/>
<name>A0A2G9C2B3_9BURK</name>
<feature type="transmembrane region" description="Helical" evidence="2">
    <location>
        <begin position="731"/>
        <end position="751"/>
    </location>
</feature>
<evidence type="ECO:0000256" key="2">
    <source>
        <dbReference type="SAM" id="Phobius"/>
    </source>
</evidence>
<gene>
    <name evidence="3" type="ORF">CS062_24425</name>
</gene>
<keyword evidence="2" id="KW-0812">Transmembrane</keyword>
<reference evidence="3 4" key="1">
    <citation type="submission" date="2017-11" db="EMBL/GenBank/DDBJ databases">
        <title>Draft genome sequence of Mitsuaria sp. HWN-4.</title>
        <authorList>
            <person name="Gundlapally S.R."/>
        </authorList>
    </citation>
    <scope>NUCLEOTIDE SEQUENCE [LARGE SCALE GENOMIC DNA]</scope>
    <source>
        <strain evidence="3 4">HWN-4</strain>
    </source>
</reference>
<evidence type="ECO:0000313" key="4">
    <source>
        <dbReference type="Proteomes" id="UP000231501"/>
    </source>
</evidence>
<keyword evidence="2" id="KW-0472">Membrane</keyword>
<feature type="compositionally biased region" description="Low complexity" evidence="1">
    <location>
        <begin position="112"/>
        <end position="131"/>
    </location>
</feature>
<dbReference type="EMBL" id="PEOG01000124">
    <property type="protein sequence ID" value="PIM50547.1"/>
    <property type="molecule type" value="Genomic_DNA"/>
</dbReference>
<feature type="region of interest" description="Disordered" evidence="1">
    <location>
        <begin position="273"/>
        <end position="292"/>
    </location>
</feature>
<accession>A0A2G9C2B3</accession>
<dbReference type="Pfam" id="PF05345">
    <property type="entry name" value="He_PIG"/>
    <property type="match status" value="1"/>
</dbReference>
<dbReference type="Gene3D" id="2.60.40.10">
    <property type="entry name" value="Immunoglobulins"/>
    <property type="match status" value="1"/>
</dbReference>
<proteinExistence type="predicted"/>